<evidence type="ECO:0000256" key="1">
    <source>
        <dbReference type="SAM" id="MobiDB-lite"/>
    </source>
</evidence>
<gene>
    <name evidence="2" type="ORF">RIF29_40454</name>
</gene>
<reference evidence="2 3" key="1">
    <citation type="submission" date="2024-01" db="EMBL/GenBank/DDBJ databases">
        <title>The genomes of 5 underutilized Papilionoideae crops provide insights into root nodulation and disease resistanc.</title>
        <authorList>
            <person name="Yuan L."/>
        </authorList>
    </citation>
    <scope>NUCLEOTIDE SEQUENCE [LARGE SCALE GENOMIC DNA]</scope>
    <source>
        <strain evidence="2">ZHUSHIDOU_FW_LH</strain>
        <tissue evidence="2">Leaf</tissue>
    </source>
</reference>
<comment type="caution">
    <text evidence="2">The sequence shown here is derived from an EMBL/GenBank/DDBJ whole genome shotgun (WGS) entry which is preliminary data.</text>
</comment>
<proteinExistence type="predicted"/>
<dbReference type="Proteomes" id="UP001372338">
    <property type="component" value="Unassembled WGS sequence"/>
</dbReference>
<protein>
    <submittedName>
        <fullName evidence="2">Uncharacterized protein</fullName>
    </submittedName>
</protein>
<feature type="region of interest" description="Disordered" evidence="1">
    <location>
        <begin position="85"/>
        <end position="113"/>
    </location>
</feature>
<name>A0AAN9E5K6_CROPI</name>
<accession>A0AAN9E5K6</accession>
<evidence type="ECO:0000313" key="3">
    <source>
        <dbReference type="Proteomes" id="UP001372338"/>
    </source>
</evidence>
<feature type="region of interest" description="Disordered" evidence="1">
    <location>
        <begin position="30"/>
        <end position="52"/>
    </location>
</feature>
<feature type="compositionally biased region" description="Low complexity" evidence="1">
    <location>
        <begin position="85"/>
        <end position="107"/>
    </location>
</feature>
<dbReference type="AlphaFoldDB" id="A0AAN9E5K6"/>
<dbReference type="EMBL" id="JAYWIO010000008">
    <property type="protein sequence ID" value="KAK7245607.1"/>
    <property type="molecule type" value="Genomic_DNA"/>
</dbReference>
<organism evidence="2 3">
    <name type="scientific">Crotalaria pallida</name>
    <name type="common">Smooth rattlebox</name>
    <name type="synonym">Crotalaria striata</name>
    <dbReference type="NCBI Taxonomy" id="3830"/>
    <lineage>
        <taxon>Eukaryota</taxon>
        <taxon>Viridiplantae</taxon>
        <taxon>Streptophyta</taxon>
        <taxon>Embryophyta</taxon>
        <taxon>Tracheophyta</taxon>
        <taxon>Spermatophyta</taxon>
        <taxon>Magnoliopsida</taxon>
        <taxon>eudicotyledons</taxon>
        <taxon>Gunneridae</taxon>
        <taxon>Pentapetalae</taxon>
        <taxon>rosids</taxon>
        <taxon>fabids</taxon>
        <taxon>Fabales</taxon>
        <taxon>Fabaceae</taxon>
        <taxon>Papilionoideae</taxon>
        <taxon>50 kb inversion clade</taxon>
        <taxon>genistoids sensu lato</taxon>
        <taxon>core genistoids</taxon>
        <taxon>Crotalarieae</taxon>
        <taxon>Crotalaria</taxon>
    </lineage>
</organism>
<evidence type="ECO:0000313" key="2">
    <source>
        <dbReference type="EMBL" id="KAK7245607.1"/>
    </source>
</evidence>
<keyword evidence="3" id="KW-1185">Reference proteome</keyword>
<sequence>MEAASTPLHMGNESAKESFLMEEVDSKDTIARGKIMGQEGDSSKQDSSARNSVQHVKVYLETSPNHVKQSSSSAYSCSVTCATPHRPAPHRTAPTRAPRRAAPAQPALHRRPSASTEAPSFFVLSDPPLFQAQVQQNCINKLFLACVDILPQELLKEVHSICQDECVSKVTEASRDVMYKGFDGFMVVKGTHDSAAIASATVSSSAAPSFYSPCIDLRGGRTPSPPLSLCVSIQVICLHMEAFHA</sequence>